<proteinExistence type="predicted"/>
<dbReference type="EMBL" id="CP045903">
    <property type="protein sequence ID" value="QQP39587.1"/>
    <property type="molecule type" value="Genomic_DNA"/>
</dbReference>
<accession>A0A7T8GXF5</accession>
<dbReference type="OrthoDB" id="5350595at2759"/>
<evidence type="ECO:0000256" key="1">
    <source>
        <dbReference type="SAM" id="MobiDB-lite"/>
    </source>
</evidence>
<protein>
    <submittedName>
        <fullName evidence="2">Uncharacterized protein</fullName>
    </submittedName>
</protein>
<evidence type="ECO:0000313" key="2">
    <source>
        <dbReference type="EMBL" id="QQP39587.1"/>
    </source>
</evidence>
<gene>
    <name evidence="2" type="ORF">FKW44_020525</name>
</gene>
<keyword evidence="3" id="KW-1185">Reference proteome</keyword>
<evidence type="ECO:0000313" key="3">
    <source>
        <dbReference type="Proteomes" id="UP000595437"/>
    </source>
</evidence>
<dbReference type="AlphaFoldDB" id="A0A7T8GXF5"/>
<sequence length="94" mass="10690">MWLFLVSEKIQLKSTETSGGSYETYLNASTTQFLEIRSRCSTFDWPSEANFNHHAESSETSSSDSRPEGDPPASRHYFYEGEFSLPSSPSYETF</sequence>
<reference evidence="3" key="1">
    <citation type="submission" date="2021-01" db="EMBL/GenBank/DDBJ databases">
        <title>Caligus Genome Assembly.</title>
        <authorList>
            <person name="Gallardo-Escarate C."/>
        </authorList>
    </citation>
    <scope>NUCLEOTIDE SEQUENCE [LARGE SCALE GENOMIC DNA]</scope>
</reference>
<feature type="region of interest" description="Disordered" evidence="1">
    <location>
        <begin position="51"/>
        <end position="77"/>
    </location>
</feature>
<organism evidence="2 3">
    <name type="scientific">Caligus rogercresseyi</name>
    <name type="common">Sea louse</name>
    <dbReference type="NCBI Taxonomy" id="217165"/>
    <lineage>
        <taxon>Eukaryota</taxon>
        <taxon>Metazoa</taxon>
        <taxon>Ecdysozoa</taxon>
        <taxon>Arthropoda</taxon>
        <taxon>Crustacea</taxon>
        <taxon>Multicrustacea</taxon>
        <taxon>Hexanauplia</taxon>
        <taxon>Copepoda</taxon>
        <taxon>Siphonostomatoida</taxon>
        <taxon>Caligidae</taxon>
        <taxon>Caligus</taxon>
    </lineage>
</organism>
<name>A0A7T8GXF5_CALRO</name>
<dbReference type="Proteomes" id="UP000595437">
    <property type="component" value="Chromosome 14"/>
</dbReference>